<dbReference type="AlphaFoldDB" id="A0A2T3N5C8"/>
<dbReference type="SUPFAM" id="SSF51182">
    <property type="entry name" value="RmlC-like cupins"/>
    <property type="match status" value="1"/>
</dbReference>
<comment type="caution">
    <text evidence="5">The sequence shown here is derived from an EMBL/GenBank/DDBJ whole genome shotgun (WGS) entry which is preliminary data.</text>
</comment>
<proteinExistence type="predicted"/>
<evidence type="ECO:0000259" key="4">
    <source>
        <dbReference type="PROSITE" id="PS01124"/>
    </source>
</evidence>
<dbReference type="PANTHER" id="PTHR11019:SF159">
    <property type="entry name" value="TRANSCRIPTIONAL REGULATOR-RELATED"/>
    <property type="match status" value="1"/>
</dbReference>
<evidence type="ECO:0000313" key="6">
    <source>
        <dbReference type="Proteomes" id="UP000240904"/>
    </source>
</evidence>
<dbReference type="PANTHER" id="PTHR11019">
    <property type="entry name" value="HTH-TYPE TRANSCRIPTIONAL REGULATOR NIMR"/>
    <property type="match status" value="1"/>
</dbReference>
<dbReference type="InterPro" id="IPR018060">
    <property type="entry name" value="HTH_AraC"/>
</dbReference>
<dbReference type="OrthoDB" id="5949386at2"/>
<dbReference type="InterPro" id="IPR011051">
    <property type="entry name" value="RmlC_Cupin_sf"/>
</dbReference>
<keyword evidence="3" id="KW-0804">Transcription</keyword>
<dbReference type="GO" id="GO:0043565">
    <property type="term" value="F:sequence-specific DNA binding"/>
    <property type="evidence" value="ECO:0007669"/>
    <property type="project" value="InterPro"/>
</dbReference>
<dbReference type="InterPro" id="IPR014710">
    <property type="entry name" value="RmlC-like_jellyroll"/>
</dbReference>
<keyword evidence="6" id="KW-1185">Reference proteome</keyword>
<protein>
    <submittedName>
        <fullName evidence="5">AraC family transcriptional regulator</fullName>
    </submittedName>
</protein>
<dbReference type="Gene3D" id="2.60.120.10">
    <property type="entry name" value="Jelly Rolls"/>
    <property type="match status" value="1"/>
</dbReference>
<keyword evidence="2" id="KW-0238">DNA-binding</keyword>
<dbReference type="RefSeq" id="WP_107281687.1">
    <property type="nucleotide sequence ID" value="NZ_PYMC01000001.1"/>
</dbReference>
<dbReference type="Proteomes" id="UP000240904">
    <property type="component" value="Unassembled WGS sequence"/>
</dbReference>
<dbReference type="CDD" id="cd06124">
    <property type="entry name" value="cupin_NimR-like_N"/>
    <property type="match status" value="1"/>
</dbReference>
<dbReference type="SUPFAM" id="SSF46689">
    <property type="entry name" value="Homeodomain-like"/>
    <property type="match status" value="1"/>
</dbReference>
<dbReference type="Pfam" id="PF12833">
    <property type="entry name" value="HTH_18"/>
    <property type="match status" value="1"/>
</dbReference>
<dbReference type="GO" id="GO:0003700">
    <property type="term" value="F:DNA-binding transcription factor activity"/>
    <property type="evidence" value="ECO:0007669"/>
    <property type="project" value="InterPro"/>
</dbReference>
<sequence>MYIKNINNFNSEIIHAPFIGIAAKLSRFNSGWHLHSKHQLLLAKDGSIVIEINQYRYFIPQGCAIWIPAQTKHKTLAQNETELRSLFFKENLSLPDNVLVITVTPLLREIIDTMAHWPWDKPHNEQFSLMTVFKEELNTALQHSLKLMLPQDRRIAPLLEMINQNIFPPKLTEIENTIGASSKTIGRIFLRETGLNYQAWRQQWRLMKAMELLAAKHAVSTVAQQLEFSSSSAFIAFFVKHTNQTPGRFLASL</sequence>
<dbReference type="EMBL" id="PYMC01000001">
    <property type="protein sequence ID" value="PSW07535.1"/>
    <property type="molecule type" value="Genomic_DNA"/>
</dbReference>
<feature type="domain" description="HTH araC/xylS-type" evidence="4">
    <location>
        <begin position="152"/>
        <end position="252"/>
    </location>
</feature>
<accession>A0A2T3N5C8</accession>
<evidence type="ECO:0000256" key="3">
    <source>
        <dbReference type="ARBA" id="ARBA00023163"/>
    </source>
</evidence>
<dbReference type="PROSITE" id="PS01124">
    <property type="entry name" value="HTH_ARAC_FAMILY_2"/>
    <property type="match status" value="1"/>
</dbReference>
<reference evidence="5 6" key="1">
    <citation type="submission" date="2018-03" db="EMBL/GenBank/DDBJ databases">
        <title>Whole genome sequencing of Histamine producing bacteria.</title>
        <authorList>
            <person name="Butler K."/>
        </authorList>
    </citation>
    <scope>NUCLEOTIDE SEQUENCE [LARGE SCALE GENOMIC DNA]</scope>
    <source>
        <strain evidence="5 6">DSM 16190</strain>
    </source>
</reference>
<dbReference type="Pfam" id="PF02311">
    <property type="entry name" value="AraC_binding"/>
    <property type="match status" value="1"/>
</dbReference>
<name>A0A2T3N5C8_9GAMM</name>
<dbReference type="InterPro" id="IPR003313">
    <property type="entry name" value="AraC-bd"/>
</dbReference>
<gene>
    <name evidence="5" type="ORF">C9I89_02140</name>
</gene>
<evidence type="ECO:0000256" key="1">
    <source>
        <dbReference type="ARBA" id="ARBA00023015"/>
    </source>
</evidence>
<dbReference type="Gene3D" id="1.10.10.60">
    <property type="entry name" value="Homeodomain-like"/>
    <property type="match status" value="1"/>
</dbReference>
<keyword evidence="1" id="KW-0805">Transcription regulation</keyword>
<dbReference type="InterPro" id="IPR009057">
    <property type="entry name" value="Homeodomain-like_sf"/>
</dbReference>
<evidence type="ECO:0000313" key="5">
    <source>
        <dbReference type="EMBL" id="PSW07535.1"/>
    </source>
</evidence>
<organism evidence="5 6">
    <name type="scientific">Photobacterium lipolyticum</name>
    <dbReference type="NCBI Taxonomy" id="266810"/>
    <lineage>
        <taxon>Bacteria</taxon>
        <taxon>Pseudomonadati</taxon>
        <taxon>Pseudomonadota</taxon>
        <taxon>Gammaproteobacteria</taxon>
        <taxon>Vibrionales</taxon>
        <taxon>Vibrionaceae</taxon>
        <taxon>Photobacterium</taxon>
    </lineage>
</organism>
<dbReference type="SMART" id="SM00342">
    <property type="entry name" value="HTH_ARAC"/>
    <property type="match status" value="1"/>
</dbReference>
<evidence type="ECO:0000256" key="2">
    <source>
        <dbReference type="ARBA" id="ARBA00023125"/>
    </source>
</evidence>